<dbReference type="AlphaFoldDB" id="A0A151RXW9"/>
<proteinExistence type="predicted"/>
<dbReference type="Proteomes" id="UP000075243">
    <property type="component" value="Unassembled WGS sequence"/>
</dbReference>
<protein>
    <submittedName>
        <fullName evidence="1">Uncharacterized protein</fullName>
    </submittedName>
</protein>
<organism evidence="1 2">
    <name type="scientific">Cajanus cajan</name>
    <name type="common">Pigeon pea</name>
    <name type="synonym">Cajanus indicus</name>
    <dbReference type="NCBI Taxonomy" id="3821"/>
    <lineage>
        <taxon>Eukaryota</taxon>
        <taxon>Viridiplantae</taxon>
        <taxon>Streptophyta</taxon>
        <taxon>Embryophyta</taxon>
        <taxon>Tracheophyta</taxon>
        <taxon>Spermatophyta</taxon>
        <taxon>Magnoliopsida</taxon>
        <taxon>eudicotyledons</taxon>
        <taxon>Gunneridae</taxon>
        <taxon>Pentapetalae</taxon>
        <taxon>rosids</taxon>
        <taxon>fabids</taxon>
        <taxon>Fabales</taxon>
        <taxon>Fabaceae</taxon>
        <taxon>Papilionoideae</taxon>
        <taxon>50 kb inversion clade</taxon>
        <taxon>NPAAA clade</taxon>
        <taxon>indigoferoid/millettioid clade</taxon>
        <taxon>Phaseoleae</taxon>
        <taxon>Cajanus</taxon>
    </lineage>
</organism>
<name>A0A151RXW9_CAJCA</name>
<reference evidence="1" key="1">
    <citation type="journal article" date="2012" name="Nat. Biotechnol.">
        <title>Draft genome sequence of pigeonpea (Cajanus cajan), an orphan legume crop of resource-poor farmers.</title>
        <authorList>
            <person name="Varshney R.K."/>
            <person name="Chen W."/>
            <person name="Li Y."/>
            <person name="Bharti A.K."/>
            <person name="Saxena R.K."/>
            <person name="Schlueter J.A."/>
            <person name="Donoghue M.T."/>
            <person name="Azam S."/>
            <person name="Fan G."/>
            <person name="Whaley A.M."/>
            <person name="Farmer A.D."/>
            <person name="Sheridan J."/>
            <person name="Iwata A."/>
            <person name="Tuteja R."/>
            <person name="Penmetsa R.V."/>
            <person name="Wu W."/>
            <person name="Upadhyaya H.D."/>
            <person name="Yang S.P."/>
            <person name="Shah T."/>
            <person name="Saxena K.B."/>
            <person name="Michael T."/>
            <person name="McCombie W.R."/>
            <person name="Yang B."/>
            <person name="Zhang G."/>
            <person name="Yang H."/>
            <person name="Wang J."/>
            <person name="Spillane C."/>
            <person name="Cook D.R."/>
            <person name="May G.D."/>
            <person name="Xu X."/>
            <person name="Jackson S.A."/>
        </authorList>
    </citation>
    <scope>NUCLEOTIDE SEQUENCE [LARGE SCALE GENOMIC DNA]</scope>
</reference>
<evidence type="ECO:0000313" key="1">
    <source>
        <dbReference type="EMBL" id="KYP47406.1"/>
    </source>
</evidence>
<dbReference type="EMBL" id="KQ483528">
    <property type="protein sequence ID" value="KYP47406.1"/>
    <property type="molecule type" value="Genomic_DNA"/>
</dbReference>
<evidence type="ECO:0000313" key="2">
    <source>
        <dbReference type="Proteomes" id="UP000075243"/>
    </source>
</evidence>
<feature type="non-terminal residue" evidence="1">
    <location>
        <position position="1"/>
    </location>
</feature>
<sequence length="50" mass="5932">QLQDCWTVSLCYSCDEKYFFGHKCSTPKFLILLVDDEPISVELRRAEKEF</sequence>
<keyword evidence="2" id="KW-1185">Reference proteome</keyword>
<gene>
    <name evidence="1" type="ORF">KK1_030936</name>
</gene>
<dbReference type="Gramene" id="C.cajan_29920.t">
    <property type="protein sequence ID" value="C.cajan_29920.t.cds1"/>
    <property type="gene ID" value="C.cajan_29920"/>
</dbReference>
<accession>A0A151RXW9</accession>